<evidence type="ECO:0000313" key="7">
    <source>
        <dbReference type="Proteomes" id="UP000502996"/>
    </source>
</evidence>
<evidence type="ECO:0000256" key="3">
    <source>
        <dbReference type="ARBA" id="ARBA00023163"/>
    </source>
</evidence>
<keyword evidence="7" id="KW-1185">Reference proteome</keyword>
<evidence type="ECO:0000313" key="6">
    <source>
        <dbReference type="EMBL" id="QIG44099.1"/>
    </source>
</evidence>
<keyword evidence="1" id="KW-0805">Transcription regulation</keyword>
<keyword evidence="3" id="KW-0804">Transcription</keyword>
<dbReference type="InterPro" id="IPR001647">
    <property type="entry name" value="HTH_TetR"/>
</dbReference>
<dbReference type="Proteomes" id="UP000502996">
    <property type="component" value="Chromosome"/>
</dbReference>
<dbReference type="RefSeq" id="WP_165234886.1">
    <property type="nucleotide sequence ID" value="NZ_CP049257.1"/>
</dbReference>
<dbReference type="Gene3D" id="1.10.357.10">
    <property type="entry name" value="Tetracycline Repressor, domain 2"/>
    <property type="match status" value="1"/>
</dbReference>
<dbReference type="GO" id="GO:0003700">
    <property type="term" value="F:DNA-binding transcription factor activity"/>
    <property type="evidence" value="ECO:0007669"/>
    <property type="project" value="TreeGrafter"/>
</dbReference>
<dbReference type="InterPro" id="IPR009057">
    <property type="entry name" value="Homeodomain-like_sf"/>
</dbReference>
<dbReference type="AlphaFoldDB" id="A0A6G6WFW3"/>
<dbReference type="KEGG" id="nano:G5V58_16130"/>
<name>A0A6G6WFW3_9ACTN</name>
<dbReference type="PANTHER" id="PTHR30055:SF234">
    <property type="entry name" value="HTH-TYPE TRANSCRIPTIONAL REGULATOR BETI"/>
    <property type="match status" value="1"/>
</dbReference>
<proteinExistence type="predicted"/>
<dbReference type="EMBL" id="CP049257">
    <property type="protein sequence ID" value="QIG44099.1"/>
    <property type="molecule type" value="Genomic_DNA"/>
</dbReference>
<reference evidence="6 7" key="1">
    <citation type="submission" date="2020-02" db="EMBL/GenBank/DDBJ databases">
        <title>Full genome sequence of Nocardioides sp. R-3366.</title>
        <authorList>
            <person name="Im W.-T."/>
        </authorList>
    </citation>
    <scope>NUCLEOTIDE SEQUENCE [LARGE SCALE GENOMIC DNA]</scope>
    <source>
        <strain evidence="6 7">R-3366</strain>
    </source>
</reference>
<evidence type="ECO:0000256" key="2">
    <source>
        <dbReference type="ARBA" id="ARBA00023125"/>
    </source>
</evidence>
<dbReference type="GO" id="GO:0000976">
    <property type="term" value="F:transcription cis-regulatory region binding"/>
    <property type="evidence" value="ECO:0007669"/>
    <property type="project" value="TreeGrafter"/>
</dbReference>
<keyword evidence="2 4" id="KW-0238">DNA-binding</keyword>
<evidence type="ECO:0000256" key="1">
    <source>
        <dbReference type="ARBA" id="ARBA00023015"/>
    </source>
</evidence>
<feature type="DNA-binding region" description="H-T-H motif" evidence="4">
    <location>
        <begin position="26"/>
        <end position="45"/>
    </location>
</feature>
<feature type="domain" description="HTH tetR-type" evidence="5">
    <location>
        <begin position="2"/>
        <end position="63"/>
    </location>
</feature>
<gene>
    <name evidence="6" type="ORF">G5V58_16130</name>
</gene>
<organism evidence="6 7">
    <name type="scientific">Nocardioides anomalus</name>
    <dbReference type="NCBI Taxonomy" id="2712223"/>
    <lineage>
        <taxon>Bacteria</taxon>
        <taxon>Bacillati</taxon>
        <taxon>Actinomycetota</taxon>
        <taxon>Actinomycetes</taxon>
        <taxon>Propionibacteriales</taxon>
        <taxon>Nocardioidaceae</taxon>
        <taxon>Nocardioides</taxon>
    </lineage>
</organism>
<protein>
    <submittedName>
        <fullName evidence="6">TetR/AcrR family transcriptional regulator</fullName>
    </submittedName>
</protein>
<dbReference type="InterPro" id="IPR050109">
    <property type="entry name" value="HTH-type_TetR-like_transc_reg"/>
</dbReference>
<sequence length="207" mass="22744">MNDTRQRLLDAATRVLAEQGVENASLLEIARRADQRNRGAVHYHFGSREGLVVAVLEQYADYLAQREGEMLNAARERPDDDLASAIAAIVRPCVQLAEEGWRGACYLQVVAELVEVPLASMDPEVAAMLTKTGGEPVFALIHERMPPMSDDLRVERVSLLTLFVLRSIADRARAADRANGRPQLDTETFTGNLIAMSTAMLTAPTEV</sequence>
<dbReference type="SUPFAM" id="SSF46689">
    <property type="entry name" value="Homeodomain-like"/>
    <property type="match status" value="1"/>
</dbReference>
<accession>A0A6G6WFW3</accession>
<dbReference type="PROSITE" id="PS50977">
    <property type="entry name" value="HTH_TETR_2"/>
    <property type="match status" value="1"/>
</dbReference>
<evidence type="ECO:0000256" key="4">
    <source>
        <dbReference type="PROSITE-ProRule" id="PRU00335"/>
    </source>
</evidence>
<dbReference type="Pfam" id="PF00440">
    <property type="entry name" value="TetR_N"/>
    <property type="match status" value="1"/>
</dbReference>
<dbReference type="PANTHER" id="PTHR30055">
    <property type="entry name" value="HTH-TYPE TRANSCRIPTIONAL REGULATOR RUTR"/>
    <property type="match status" value="1"/>
</dbReference>
<evidence type="ECO:0000259" key="5">
    <source>
        <dbReference type="PROSITE" id="PS50977"/>
    </source>
</evidence>